<sequence>MPQGSLPVRHLGVPLCTKKLSLHNCEVLIQQIKSKFNSWSVRALSFAGRLQLIKTVIAGITNFWCSSFVLPKACIKRINSLCGVFLWKGNIEVRHTARVSWEVVTRPKSEGGLGVRNLEIWNKACILKLIWLLFFEAGSIWVAWFTDTVLNGDLNSFWTVKPNPRNSWLVNKLLKSRSEIYNWIKLRVRNGDTCRFWTDNWSDFGCLRSFLANDFNSTLGIRENATLSSLYRNDHWLLPHPRSEKQLQLHAFLTTIEFTTEADYYEWELEGNTYKTFSTGQVYGILTGQGISVPWAHIVWIVGGIPKHSFLCWLFLLNRCPTRDRLLSWGLQTPPTCLLCNSSPESRDHLYFLCPYTWSLWNQLARRCGLNPQQQWSNVITQLQSHSSRTWKGKLILLTWQSCISWTWQERNNRLHRNSFRSVDGLMKLIDRQIRDKILSFRDKNPLLSSRMMQKWLA</sequence>
<reference evidence="2" key="1">
    <citation type="journal article" date="2019" name="Database">
        <title>The radish genome database (RadishGD): an integrated information resource for radish genomics.</title>
        <authorList>
            <person name="Yu H.J."/>
            <person name="Baek S."/>
            <person name="Lee Y.J."/>
            <person name="Cho A."/>
            <person name="Mun J.H."/>
        </authorList>
    </citation>
    <scope>NUCLEOTIDE SEQUENCE [LARGE SCALE GENOMIC DNA]</scope>
    <source>
        <strain evidence="2">cv. WK10039</strain>
    </source>
</reference>
<name>A0A6J0NT85_RAPSA</name>
<keyword evidence="2" id="KW-1185">Reference proteome</keyword>
<feature type="domain" description="Reverse transcriptase zinc-binding" evidence="1">
    <location>
        <begin position="277"/>
        <end position="361"/>
    </location>
</feature>
<dbReference type="OrthoDB" id="1107057at2759"/>
<reference evidence="3" key="2">
    <citation type="submission" date="2025-08" db="UniProtKB">
        <authorList>
            <consortium name="RefSeq"/>
        </authorList>
    </citation>
    <scope>IDENTIFICATION</scope>
    <source>
        <tissue evidence="3">Leaf</tissue>
    </source>
</reference>
<dbReference type="Pfam" id="PF13966">
    <property type="entry name" value="zf-RVT"/>
    <property type="match status" value="1"/>
</dbReference>
<dbReference type="PANTHER" id="PTHR33116:SF80">
    <property type="entry name" value="REVERSE TRANSCRIPTASE ZINC-BINDING DOMAIN-CONTAINING PROTEIN"/>
    <property type="match status" value="1"/>
</dbReference>
<gene>
    <name evidence="3" type="primary">LOC108858588</name>
</gene>
<organism evidence="2 3">
    <name type="scientific">Raphanus sativus</name>
    <name type="common">Radish</name>
    <name type="synonym">Raphanus raphanistrum var. sativus</name>
    <dbReference type="NCBI Taxonomy" id="3726"/>
    <lineage>
        <taxon>Eukaryota</taxon>
        <taxon>Viridiplantae</taxon>
        <taxon>Streptophyta</taxon>
        <taxon>Embryophyta</taxon>
        <taxon>Tracheophyta</taxon>
        <taxon>Spermatophyta</taxon>
        <taxon>Magnoliopsida</taxon>
        <taxon>eudicotyledons</taxon>
        <taxon>Gunneridae</taxon>
        <taxon>Pentapetalae</taxon>
        <taxon>rosids</taxon>
        <taxon>malvids</taxon>
        <taxon>Brassicales</taxon>
        <taxon>Brassicaceae</taxon>
        <taxon>Brassiceae</taxon>
        <taxon>Raphanus</taxon>
    </lineage>
</organism>
<dbReference type="AlphaFoldDB" id="A0A6J0NT85"/>
<protein>
    <submittedName>
        <fullName evidence="3">Uncharacterized protein LOC108858588</fullName>
    </submittedName>
</protein>
<evidence type="ECO:0000313" key="3">
    <source>
        <dbReference type="RefSeq" id="XP_018487997.1"/>
    </source>
</evidence>
<evidence type="ECO:0000259" key="1">
    <source>
        <dbReference type="Pfam" id="PF13966"/>
    </source>
</evidence>
<dbReference type="GeneID" id="108858588"/>
<accession>A0A6J0NT85</accession>
<proteinExistence type="predicted"/>
<dbReference type="PANTHER" id="PTHR33116">
    <property type="entry name" value="REVERSE TRANSCRIPTASE ZINC-BINDING DOMAIN-CONTAINING PROTEIN-RELATED-RELATED"/>
    <property type="match status" value="1"/>
</dbReference>
<dbReference type="Proteomes" id="UP000504610">
    <property type="component" value="Chromosome 5"/>
</dbReference>
<dbReference type="InterPro" id="IPR026960">
    <property type="entry name" value="RVT-Znf"/>
</dbReference>
<evidence type="ECO:0000313" key="2">
    <source>
        <dbReference type="Proteomes" id="UP000504610"/>
    </source>
</evidence>
<dbReference type="RefSeq" id="XP_018487997.1">
    <property type="nucleotide sequence ID" value="XM_018632495.1"/>
</dbReference>
<dbReference type="KEGG" id="rsz:108858588"/>